<organism evidence="1 3">
    <name type="scientific">Methanosphaera cuniculi</name>
    <dbReference type="NCBI Taxonomy" id="1077256"/>
    <lineage>
        <taxon>Archaea</taxon>
        <taxon>Methanobacteriati</taxon>
        <taxon>Methanobacteriota</taxon>
        <taxon>Methanomada group</taxon>
        <taxon>Methanobacteria</taxon>
        <taxon>Methanobacteriales</taxon>
        <taxon>Methanobacteriaceae</taxon>
        <taxon>Methanosphaera</taxon>
    </lineage>
</organism>
<dbReference type="RefSeq" id="WP_095608369.1">
    <property type="nucleotide sequence ID" value="NZ_LMVN01000009.1"/>
</dbReference>
<dbReference type="EMBL" id="LMVN01000009">
    <property type="protein sequence ID" value="PAV07740.1"/>
    <property type="molecule type" value="Genomic_DNA"/>
</dbReference>
<comment type="caution">
    <text evidence="1">The sequence shown here is derived from an EMBL/GenBank/DDBJ whole genome shotgun (WGS) entry which is preliminary data.</text>
</comment>
<reference evidence="1 3" key="2">
    <citation type="journal article" date="2017" name="BMC Genomics">
        <title>Genomic analysis of methanogenic archaea reveals a shift towards energy conservation.</title>
        <authorList>
            <person name="Gilmore S.P."/>
            <person name="Henske J.K."/>
            <person name="Sexton J.A."/>
            <person name="Solomon K.V."/>
            <person name="Seppala S."/>
            <person name="Yoo J.I."/>
            <person name="Huyett L.M."/>
            <person name="Pressman A."/>
            <person name="Cogan J.Z."/>
            <person name="Kivenson V."/>
            <person name="Peng X."/>
            <person name="Tan Y."/>
            <person name="Valentine D.L."/>
            <person name="O'Malley M.A."/>
        </authorList>
    </citation>
    <scope>NUCLEOTIDE SEQUENCE [LARGE SCALE GENOMIC DNA]</scope>
    <source>
        <strain evidence="1 3">1R-7</strain>
    </source>
</reference>
<proteinExistence type="predicted"/>
<evidence type="ECO:0000313" key="1">
    <source>
        <dbReference type="EMBL" id="PAV07740.1"/>
    </source>
</evidence>
<name>A0A2A2HEJ6_9EURY</name>
<dbReference type="OrthoDB" id="81755at2157"/>
<reference evidence="2 4" key="1">
    <citation type="submission" date="2016-04" db="EMBL/GenBank/DDBJ databases">
        <title>Genome sequence of Methanosphaera cuniculi DSM 4103.</title>
        <authorList>
            <person name="Poehlein A."/>
            <person name="Seedorf H."/>
            <person name="Daniel R."/>
        </authorList>
    </citation>
    <scope>NUCLEOTIDE SEQUENCE [LARGE SCALE GENOMIC DNA]</scope>
    <source>
        <strain evidence="2 4">DSM 4103</strain>
    </source>
</reference>
<evidence type="ECO:0000313" key="2">
    <source>
        <dbReference type="EMBL" id="PWL08457.1"/>
    </source>
</evidence>
<evidence type="ECO:0000313" key="3">
    <source>
        <dbReference type="Proteomes" id="UP000217528"/>
    </source>
</evidence>
<protein>
    <submittedName>
        <fullName evidence="1">Uncharacterized protein</fullName>
    </submittedName>
</protein>
<evidence type="ECO:0000313" key="4">
    <source>
        <dbReference type="Proteomes" id="UP000246004"/>
    </source>
</evidence>
<dbReference type="EMBL" id="LWMS01000017">
    <property type="protein sequence ID" value="PWL08457.1"/>
    <property type="molecule type" value="Genomic_DNA"/>
</dbReference>
<dbReference type="Proteomes" id="UP000246004">
    <property type="component" value="Unassembled WGS sequence"/>
</dbReference>
<dbReference type="Proteomes" id="UP000217528">
    <property type="component" value="Unassembled WGS sequence"/>
</dbReference>
<sequence>MAKNDIITRSNGEGKIYTTDPNAEVKTYSMPIIEMLKQHYPYLYDSIIDENFNINEDEQCMLFKEIVHIDKVVGFSTYIGSDVNDQQTIVLQHIYVLPEYRGNNLLIKDIYDTISLGKYVSIELPTHFVVESLINAGLACIFDERFVISKVPFSVPIHNFSEEEKQHLREEYHIPDPTSISRESSIYDLKYSAVVCPPFDGSTRAFNPLDLTTRAVEDGYISEVQPIDDKYFNTTKVRSEDGEEHTDKYFKRLQKTMQDHNQEIHDFLNEE</sequence>
<gene>
    <name evidence="1" type="ORF">ASJ82_01000</name>
    <name evidence="2" type="ORF">MSCUN_06510</name>
</gene>
<keyword evidence="3" id="KW-1185">Reference proteome</keyword>
<dbReference type="AlphaFoldDB" id="A0A2A2HEJ6"/>
<accession>A0A2A2HEJ6</accession>